<reference evidence="2" key="1">
    <citation type="submission" date="2021-11" db="EMBL/GenBank/DDBJ databases">
        <title>Purpureocillium_takamizusanense_genome.</title>
        <authorList>
            <person name="Nguyen N.-H."/>
        </authorList>
    </citation>
    <scope>NUCLEOTIDE SEQUENCE</scope>
    <source>
        <strain evidence="2">PT3</strain>
    </source>
</reference>
<dbReference type="AlphaFoldDB" id="A0A9Q8QB22"/>
<evidence type="ECO:0000256" key="1">
    <source>
        <dbReference type="SAM" id="MobiDB-lite"/>
    </source>
</evidence>
<organism evidence="2 3">
    <name type="scientific">Purpureocillium takamizusanense</name>
    <dbReference type="NCBI Taxonomy" id="2060973"/>
    <lineage>
        <taxon>Eukaryota</taxon>
        <taxon>Fungi</taxon>
        <taxon>Dikarya</taxon>
        <taxon>Ascomycota</taxon>
        <taxon>Pezizomycotina</taxon>
        <taxon>Sordariomycetes</taxon>
        <taxon>Hypocreomycetidae</taxon>
        <taxon>Hypocreales</taxon>
        <taxon>Ophiocordycipitaceae</taxon>
        <taxon>Purpureocillium</taxon>
    </lineage>
</organism>
<dbReference type="EMBL" id="CP086355">
    <property type="protein sequence ID" value="UNI16350.1"/>
    <property type="molecule type" value="Genomic_DNA"/>
</dbReference>
<accession>A0A9Q8QB22</accession>
<keyword evidence="3" id="KW-1185">Reference proteome</keyword>
<evidence type="ECO:0000313" key="3">
    <source>
        <dbReference type="Proteomes" id="UP000829364"/>
    </source>
</evidence>
<gene>
    <name evidence="2" type="ORF">JDV02_002787</name>
</gene>
<dbReference type="GeneID" id="72064747"/>
<dbReference type="RefSeq" id="XP_047839831.1">
    <property type="nucleotide sequence ID" value="XM_047983859.1"/>
</dbReference>
<name>A0A9Q8QB22_9HYPO</name>
<feature type="region of interest" description="Disordered" evidence="1">
    <location>
        <begin position="111"/>
        <end position="130"/>
    </location>
</feature>
<dbReference type="KEGG" id="ptkz:JDV02_002787"/>
<dbReference type="Pfam" id="PF20174">
    <property type="entry name" value="DUF6540"/>
    <property type="match status" value="1"/>
</dbReference>
<proteinExistence type="predicted"/>
<dbReference type="Proteomes" id="UP000829364">
    <property type="component" value="Chromosome 2"/>
</dbReference>
<dbReference type="InterPro" id="IPR046670">
    <property type="entry name" value="DUF6540"/>
</dbReference>
<dbReference type="OrthoDB" id="1658288at2759"/>
<sequence>MSRPVYLALHPGGPNSRTHFAVFIPHASLADTDLSASSFKDAPCTGTIVQVVGEPLMSGYALEFKRNFDCSTAHDLRKLVLLGTVDEKHIHDSGNVTGGVSVVDAVPRSRLETEASRVPPPPKGQDMRLPIDGVNTKRCQEWTMEFIRRLVGQGLIQAEAVDIVQSHRDSPTRGIIGMKRNH</sequence>
<protein>
    <submittedName>
        <fullName evidence="2">Uncharacterized protein</fullName>
    </submittedName>
</protein>
<evidence type="ECO:0000313" key="2">
    <source>
        <dbReference type="EMBL" id="UNI16350.1"/>
    </source>
</evidence>